<keyword evidence="2" id="KW-0472">Membrane</keyword>
<evidence type="ECO:0000259" key="3">
    <source>
        <dbReference type="Pfam" id="PF03466"/>
    </source>
</evidence>
<organism evidence="5 6">
    <name type="scientific">Methylobacterium brachythecii</name>
    <dbReference type="NCBI Taxonomy" id="1176177"/>
    <lineage>
        <taxon>Bacteria</taxon>
        <taxon>Pseudomonadati</taxon>
        <taxon>Pseudomonadota</taxon>
        <taxon>Alphaproteobacteria</taxon>
        <taxon>Hyphomicrobiales</taxon>
        <taxon>Methylobacteriaceae</taxon>
        <taxon>Methylobacterium</taxon>
    </lineage>
</organism>
<evidence type="ECO:0000256" key="2">
    <source>
        <dbReference type="SAM" id="Phobius"/>
    </source>
</evidence>
<reference evidence="7" key="2">
    <citation type="journal article" date="2019" name="Int. J. Syst. Evol. Microbiol.">
        <title>The Global Catalogue of Microorganisms (GCM) 10K type strain sequencing project: providing services to taxonomists for standard genome sequencing and annotation.</title>
        <authorList>
            <consortium name="The Broad Institute Genomics Platform"/>
            <consortium name="The Broad Institute Genome Sequencing Center for Infectious Disease"/>
            <person name="Wu L."/>
            <person name="Ma J."/>
        </authorList>
    </citation>
    <scope>NUCLEOTIDE SEQUENCE [LARGE SCALE GENOMIC DNA]</scope>
    <source>
        <strain evidence="7">NBRC 107710</strain>
    </source>
</reference>
<proteinExistence type="inferred from homology"/>
<dbReference type="PANTHER" id="PTHR30537">
    <property type="entry name" value="HTH-TYPE TRANSCRIPTIONAL REGULATOR"/>
    <property type="match status" value="1"/>
</dbReference>
<protein>
    <submittedName>
        <fullName evidence="5">DNA-binding transcriptional LysR family regulator</fullName>
    </submittedName>
</protein>
<keyword evidence="2" id="KW-1133">Transmembrane helix</keyword>
<keyword evidence="7" id="KW-1185">Reference proteome</keyword>
<gene>
    <name evidence="4" type="ORF">GCM10007884_22000</name>
    <name evidence="5" type="ORF">GGR33_003152</name>
</gene>
<dbReference type="GO" id="GO:0006351">
    <property type="term" value="P:DNA-templated transcription"/>
    <property type="evidence" value="ECO:0007669"/>
    <property type="project" value="TreeGrafter"/>
</dbReference>
<dbReference type="Pfam" id="PF03466">
    <property type="entry name" value="LysR_substrate"/>
    <property type="match status" value="1"/>
</dbReference>
<dbReference type="Gene3D" id="3.40.190.290">
    <property type="match status" value="1"/>
</dbReference>
<dbReference type="Proteomes" id="UP001156881">
    <property type="component" value="Unassembled WGS sequence"/>
</dbReference>
<reference evidence="4" key="1">
    <citation type="journal article" date="2014" name="Int. J. Syst. Evol. Microbiol.">
        <title>Complete genome of a new Firmicutes species belonging to the dominant human colonic microbiota ('Ruminococcus bicirculans') reveals two chromosomes and a selective capacity to utilize plant glucans.</title>
        <authorList>
            <consortium name="NISC Comparative Sequencing Program"/>
            <person name="Wegmann U."/>
            <person name="Louis P."/>
            <person name="Goesmann A."/>
            <person name="Henrissat B."/>
            <person name="Duncan S.H."/>
            <person name="Flint H.J."/>
        </authorList>
    </citation>
    <scope>NUCLEOTIDE SEQUENCE</scope>
    <source>
        <strain evidence="4">NBRC 107710</strain>
    </source>
</reference>
<sequence length="99" mass="10716">MNNPQGRFRADNAYVLAEAAAAGIGIVAMGEMIAEPYANAGRLVRVMTRYALPAVGIFVVRSPSQHVPRKVRVLVDLLLEMFSTRFPAGLDASEDDPKS</sequence>
<comment type="similarity">
    <text evidence="1">Belongs to the LysR transcriptional regulatory family.</text>
</comment>
<accession>A0A7W6AJ59</accession>
<dbReference type="GO" id="GO:0003700">
    <property type="term" value="F:DNA-binding transcription factor activity"/>
    <property type="evidence" value="ECO:0007669"/>
    <property type="project" value="TreeGrafter"/>
</dbReference>
<dbReference type="AlphaFoldDB" id="A0A7W6AJ59"/>
<evidence type="ECO:0000313" key="4">
    <source>
        <dbReference type="EMBL" id="GLS44212.1"/>
    </source>
</evidence>
<evidence type="ECO:0000313" key="7">
    <source>
        <dbReference type="Proteomes" id="UP001156881"/>
    </source>
</evidence>
<dbReference type="EMBL" id="JACIDN010000005">
    <property type="protein sequence ID" value="MBB3903643.1"/>
    <property type="molecule type" value="Genomic_DNA"/>
</dbReference>
<evidence type="ECO:0000313" key="6">
    <source>
        <dbReference type="Proteomes" id="UP000517759"/>
    </source>
</evidence>
<feature type="domain" description="LysR substrate-binding" evidence="3">
    <location>
        <begin position="3"/>
        <end position="82"/>
    </location>
</feature>
<dbReference type="GO" id="GO:0043565">
    <property type="term" value="F:sequence-specific DNA binding"/>
    <property type="evidence" value="ECO:0007669"/>
    <property type="project" value="TreeGrafter"/>
</dbReference>
<evidence type="ECO:0000256" key="1">
    <source>
        <dbReference type="ARBA" id="ARBA00009437"/>
    </source>
</evidence>
<dbReference type="PANTHER" id="PTHR30537:SF5">
    <property type="entry name" value="HTH-TYPE TRANSCRIPTIONAL ACTIVATOR TTDR-RELATED"/>
    <property type="match status" value="1"/>
</dbReference>
<dbReference type="RefSeq" id="WP_246413173.1">
    <property type="nucleotide sequence ID" value="NZ_BSPG01000010.1"/>
</dbReference>
<comment type="caution">
    <text evidence="5">The sequence shown here is derived from an EMBL/GenBank/DDBJ whole genome shotgun (WGS) entry which is preliminary data.</text>
</comment>
<dbReference type="EMBL" id="BSPG01000010">
    <property type="protein sequence ID" value="GLS44212.1"/>
    <property type="molecule type" value="Genomic_DNA"/>
</dbReference>
<keyword evidence="2" id="KW-0812">Transmembrane</keyword>
<reference evidence="5 6" key="3">
    <citation type="submission" date="2020-08" db="EMBL/GenBank/DDBJ databases">
        <title>Genomic Encyclopedia of Type Strains, Phase IV (KMG-IV): sequencing the most valuable type-strain genomes for metagenomic binning, comparative biology and taxonomic classification.</title>
        <authorList>
            <person name="Goeker M."/>
        </authorList>
    </citation>
    <scope>NUCLEOTIDE SEQUENCE [LARGE SCALE GENOMIC DNA]</scope>
    <source>
        <strain evidence="5 6">DSM 24105</strain>
    </source>
</reference>
<dbReference type="InterPro" id="IPR005119">
    <property type="entry name" value="LysR_subst-bd"/>
</dbReference>
<reference evidence="4" key="4">
    <citation type="submission" date="2023-01" db="EMBL/GenBank/DDBJ databases">
        <title>Draft genome sequence of Methylobacterium brachythecii strain NBRC 107710.</title>
        <authorList>
            <person name="Sun Q."/>
            <person name="Mori K."/>
        </authorList>
    </citation>
    <scope>NUCLEOTIDE SEQUENCE</scope>
    <source>
        <strain evidence="4">NBRC 107710</strain>
    </source>
</reference>
<keyword evidence="5" id="KW-0238">DNA-binding</keyword>
<name>A0A7W6AJ59_9HYPH</name>
<evidence type="ECO:0000313" key="5">
    <source>
        <dbReference type="EMBL" id="MBB3903643.1"/>
    </source>
</evidence>
<dbReference type="SUPFAM" id="SSF53850">
    <property type="entry name" value="Periplasmic binding protein-like II"/>
    <property type="match status" value="1"/>
</dbReference>
<dbReference type="InterPro" id="IPR058163">
    <property type="entry name" value="LysR-type_TF_proteobact-type"/>
</dbReference>
<feature type="transmembrane region" description="Helical" evidence="2">
    <location>
        <begin position="12"/>
        <end position="30"/>
    </location>
</feature>
<dbReference type="Proteomes" id="UP000517759">
    <property type="component" value="Unassembled WGS sequence"/>
</dbReference>